<gene>
    <name evidence="2" type="ORF">EUX98_g7235</name>
</gene>
<organism evidence="2 3">
    <name type="scientific">Antrodiella citrinella</name>
    <dbReference type="NCBI Taxonomy" id="2447956"/>
    <lineage>
        <taxon>Eukaryota</taxon>
        <taxon>Fungi</taxon>
        <taxon>Dikarya</taxon>
        <taxon>Basidiomycota</taxon>
        <taxon>Agaricomycotina</taxon>
        <taxon>Agaricomycetes</taxon>
        <taxon>Polyporales</taxon>
        <taxon>Steccherinaceae</taxon>
        <taxon>Antrodiella</taxon>
    </lineage>
</organism>
<sequence>MYTLDRNRQVLPQPRSAFSWDILLALVPFVPANSLRAYMNTCRTLHSAAAPYLVLHQLHNGTQRGLRHLAAFCRFVLKENHRARLIQELRIGSPDDHYLPDVVSRVYDQLAHVLERTTNLKSLFIDDADRIFVDGPRLGPAICSLKHITRLELNGVGECTQKALSSLSSPVTSVDISYADPDEAPGALDDPDPDPPHPQIQSHPPEFLGHRMRQQLHRVLFASAHVPARCTLKLPSANPT</sequence>
<proteinExistence type="predicted"/>
<evidence type="ECO:0000313" key="2">
    <source>
        <dbReference type="EMBL" id="THH26961.1"/>
    </source>
</evidence>
<evidence type="ECO:0000313" key="3">
    <source>
        <dbReference type="Proteomes" id="UP000308730"/>
    </source>
</evidence>
<evidence type="ECO:0008006" key="4">
    <source>
        <dbReference type="Google" id="ProtNLM"/>
    </source>
</evidence>
<dbReference type="OrthoDB" id="2802422at2759"/>
<dbReference type="EMBL" id="SGPM01000293">
    <property type="protein sequence ID" value="THH26961.1"/>
    <property type="molecule type" value="Genomic_DNA"/>
</dbReference>
<evidence type="ECO:0000256" key="1">
    <source>
        <dbReference type="SAM" id="MobiDB-lite"/>
    </source>
</evidence>
<reference evidence="2 3" key="1">
    <citation type="submission" date="2019-02" db="EMBL/GenBank/DDBJ databases">
        <title>Genome sequencing of the rare red list fungi Antrodiella citrinella (Flaviporus citrinellus).</title>
        <authorList>
            <person name="Buettner E."/>
            <person name="Kellner H."/>
        </authorList>
    </citation>
    <scope>NUCLEOTIDE SEQUENCE [LARGE SCALE GENOMIC DNA]</scope>
    <source>
        <strain evidence="2 3">DSM 108506</strain>
    </source>
</reference>
<accession>A0A4S4MPH8</accession>
<feature type="region of interest" description="Disordered" evidence="1">
    <location>
        <begin position="175"/>
        <end position="205"/>
    </location>
</feature>
<protein>
    <recommendedName>
        <fullName evidence="4">F-box domain-containing protein</fullName>
    </recommendedName>
</protein>
<comment type="caution">
    <text evidence="2">The sequence shown here is derived from an EMBL/GenBank/DDBJ whole genome shotgun (WGS) entry which is preliminary data.</text>
</comment>
<dbReference type="AlphaFoldDB" id="A0A4S4MPH8"/>
<dbReference type="Proteomes" id="UP000308730">
    <property type="component" value="Unassembled WGS sequence"/>
</dbReference>
<name>A0A4S4MPH8_9APHY</name>
<keyword evidence="3" id="KW-1185">Reference proteome</keyword>